<dbReference type="SUPFAM" id="SSF69255">
    <property type="entry name" value="gp5 N-terminal domain-like"/>
    <property type="match status" value="1"/>
</dbReference>
<accession>A0A1H4IXH9</accession>
<dbReference type="EMBL" id="FNSD01000001">
    <property type="protein sequence ID" value="SEB38769.1"/>
    <property type="molecule type" value="Genomic_DNA"/>
</dbReference>
<dbReference type="InterPro" id="IPR006531">
    <property type="entry name" value="Gp5/Vgr_OB"/>
</dbReference>
<protein>
    <recommendedName>
        <fullName evidence="1">Gp5/Type VI secretion system Vgr protein OB-fold domain-containing protein</fullName>
    </recommendedName>
</protein>
<name>A0A1H4IXH9_9BACT</name>
<dbReference type="Gene3D" id="2.40.50.230">
    <property type="entry name" value="Gp5 N-terminal domain"/>
    <property type="match status" value="1"/>
</dbReference>
<evidence type="ECO:0000313" key="3">
    <source>
        <dbReference type="Proteomes" id="UP000182409"/>
    </source>
</evidence>
<organism evidence="2 3">
    <name type="scientific">Terriglobus roseus</name>
    <dbReference type="NCBI Taxonomy" id="392734"/>
    <lineage>
        <taxon>Bacteria</taxon>
        <taxon>Pseudomonadati</taxon>
        <taxon>Acidobacteriota</taxon>
        <taxon>Terriglobia</taxon>
        <taxon>Terriglobales</taxon>
        <taxon>Acidobacteriaceae</taxon>
        <taxon>Terriglobus</taxon>
    </lineage>
</organism>
<dbReference type="AlphaFoldDB" id="A0A1H4IXH9"/>
<dbReference type="RefSeq" id="WP_170834911.1">
    <property type="nucleotide sequence ID" value="NZ_FNSD01000001.1"/>
</dbReference>
<dbReference type="Proteomes" id="UP000182409">
    <property type="component" value="Unassembled WGS sequence"/>
</dbReference>
<evidence type="ECO:0000259" key="1">
    <source>
        <dbReference type="Pfam" id="PF04717"/>
    </source>
</evidence>
<proteinExistence type="predicted"/>
<feature type="domain" description="Gp5/Type VI secretion system Vgr protein OB-fold" evidence="1">
    <location>
        <begin position="8"/>
        <end position="82"/>
    </location>
</feature>
<gene>
    <name evidence="2" type="ORF">SAMN05443244_0180</name>
</gene>
<evidence type="ECO:0000313" key="2">
    <source>
        <dbReference type="EMBL" id="SEB38769.1"/>
    </source>
</evidence>
<sequence length="168" mass="17284">MAKYYGKYRGTVLVNVDPMQMGRLMVQVAAVGGLLPSTWAMPCFPFAGIQSGMFVLPAVQSGVWVEFEGGDPDYPIWVGGFWGSSAEIPALALAAPPGLQQLVIQTTGQNTLVVSDVPGPTGGILLKTTTGAMIAVNDTGITISNGQGATIMMTGPAVTINGGALQVV</sequence>
<dbReference type="InterPro" id="IPR037026">
    <property type="entry name" value="Vgr_OB-fold_dom_sf"/>
</dbReference>
<reference evidence="2 3" key="1">
    <citation type="submission" date="2016-10" db="EMBL/GenBank/DDBJ databases">
        <authorList>
            <person name="de Groot N.N."/>
        </authorList>
    </citation>
    <scope>NUCLEOTIDE SEQUENCE [LARGE SCALE GENOMIC DNA]</scope>
    <source>
        <strain evidence="2 3">AB35.6</strain>
    </source>
</reference>
<dbReference type="Pfam" id="PF04717">
    <property type="entry name" value="Phage_base_V"/>
    <property type="match status" value="1"/>
</dbReference>